<feature type="transmembrane region" description="Helical" evidence="2">
    <location>
        <begin position="119"/>
        <end position="142"/>
    </location>
</feature>
<feature type="transmembrane region" description="Helical" evidence="2">
    <location>
        <begin position="60"/>
        <end position="81"/>
    </location>
</feature>
<keyword evidence="2" id="KW-1133">Transmembrane helix</keyword>
<keyword evidence="3" id="KW-1185">Reference proteome</keyword>
<feature type="region of interest" description="Disordered" evidence="1">
    <location>
        <begin position="1"/>
        <end position="37"/>
    </location>
</feature>
<protein>
    <submittedName>
        <fullName evidence="4">Uncharacterized protein</fullName>
    </submittedName>
</protein>
<evidence type="ECO:0000313" key="3">
    <source>
        <dbReference type="Proteomes" id="UP000887578"/>
    </source>
</evidence>
<keyword evidence="2" id="KW-0812">Transmembrane</keyword>
<keyword evidence="2" id="KW-0472">Membrane</keyword>
<name>A0A914P806_9BILA</name>
<reference evidence="4" key="1">
    <citation type="submission" date="2022-11" db="UniProtKB">
        <authorList>
            <consortium name="WormBaseParasite"/>
        </authorList>
    </citation>
    <scope>IDENTIFICATION</scope>
</reference>
<sequence>MSNNDQRADSGYDETTVQNETNEEVNNHTLARADSTSTAELPDLRELPLLPDLQENERSIICCCFMSQGALRFYLLTYWAWTLMAFVYNVDTVFPALYLFPLCTMLFAFIGSTINTYQLLIPFMFMLAYDMLYATTCAIYLVSFHNNDRNALSNKFLYDIWEEKAQEFDEMNRENFELYVLKRRQEINRLRALHNLREEARLQRFLNEAFLSNQNPYAEIFSQHPPPPSYQTFSHPVLRTPQRGTPPPTYSTLERQGRLVPAPIQWPTSSSSSL</sequence>
<proteinExistence type="predicted"/>
<evidence type="ECO:0000256" key="2">
    <source>
        <dbReference type="SAM" id="Phobius"/>
    </source>
</evidence>
<organism evidence="3 4">
    <name type="scientific">Panagrolaimus davidi</name>
    <dbReference type="NCBI Taxonomy" id="227884"/>
    <lineage>
        <taxon>Eukaryota</taxon>
        <taxon>Metazoa</taxon>
        <taxon>Ecdysozoa</taxon>
        <taxon>Nematoda</taxon>
        <taxon>Chromadorea</taxon>
        <taxon>Rhabditida</taxon>
        <taxon>Tylenchina</taxon>
        <taxon>Panagrolaimomorpha</taxon>
        <taxon>Panagrolaimoidea</taxon>
        <taxon>Panagrolaimidae</taxon>
        <taxon>Panagrolaimus</taxon>
    </lineage>
</organism>
<feature type="compositionally biased region" description="Basic and acidic residues" evidence="1">
    <location>
        <begin position="1"/>
        <end position="10"/>
    </location>
</feature>
<evidence type="ECO:0000313" key="4">
    <source>
        <dbReference type="WBParaSite" id="PDA_v2.g14163.t1"/>
    </source>
</evidence>
<dbReference type="Proteomes" id="UP000887578">
    <property type="component" value="Unplaced"/>
</dbReference>
<dbReference type="WBParaSite" id="PDA_v2.g14163.t1">
    <property type="protein sequence ID" value="PDA_v2.g14163.t1"/>
    <property type="gene ID" value="PDA_v2.g14163"/>
</dbReference>
<feature type="transmembrane region" description="Helical" evidence="2">
    <location>
        <begin position="93"/>
        <end position="112"/>
    </location>
</feature>
<evidence type="ECO:0000256" key="1">
    <source>
        <dbReference type="SAM" id="MobiDB-lite"/>
    </source>
</evidence>
<dbReference type="AlphaFoldDB" id="A0A914P806"/>
<accession>A0A914P806</accession>